<dbReference type="PANTHER" id="PTHR47260:SF1">
    <property type="entry name" value="UPF0644 PROTEIN PB2B4.06"/>
    <property type="match status" value="1"/>
</dbReference>
<dbReference type="GeneID" id="28758030"/>
<dbReference type="RefSeq" id="XP_018035323.1">
    <property type="nucleotide sequence ID" value="XM_018174544.1"/>
</dbReference>
<evidence type="ECO:0008006" key="4">
    <source>
        <dbReference type="Google" id="ProtNLM"/>
    </source>
</evidence>
<dbReference type="EMBL" id="KV441553">
    <property type="protein sequence ID" value="OAG04958.1"/>
    <property type="molecule type" value="Genomic_DNA"/>
</dbReference>
<dbReference type="PANTHER" id="PTHR47260">
    <property type="entry name" value="UPF0644 PROTEIN PB2B4.06"/>
    <property type="match status" value="1"/>
</dbReference>
<keyword evidence="1" id="KW-1133">Transmembrane helix</keyword>
<keyword evidence="3" id="KW-1185">Reference proteome</keyword>
<protein>
    <recommendedName>
        <fullName evidence="4">Thioesterase domain-containing protein</fullName>
    </recommendedName>
</protein>
<dbReference type="Proteomes" id="UP000077069">
    <property type="component" value="Unassembled WGS sequence"/>
</dbReference>
<proteinExistence type="predicted"/>
<dbReference type="Gene3D" id="3.10.129.10">
    <property type="entry name" value="Hotdog Thioesterase"/>
    <property type="match status" value="1"/>
</dbReference>
<dbReference type="InterPro" id="IPR029069">
    <property type="entry name" value="HotDog_dom_sf"/>
</dbReference>
<evidence type="ECO:0000313" key="2">
    <source>
        <dbReference type="EMBL" id="OAG04958.1"/>
    </source>
</evidence>
<organism evidence="2 3">
    <name type="scientific">Paraphaeosphaeria sporulosa</name>
    <dbReference type="NCBI Taxonomy" id="1460663"/>
    <lineage>
        <taxon>Eukaryota</taxon>
        <taxon>Fungi</taxon>
        <taxon>Dikarya</taxon>
        <taxon>Ascomycota</taxon>
        <taxon>Pezizomycotina</taxon>
        <taxon>Dothideomycetes</taxon>
        <taxon>Pleosporomycetidae</taxon>
        <taxon>Pleosporales</taxon>
        <taxon>Massarineae</taxon>
        <taxon>Didymosphaeriaceae</taxon>
        <taxon>Paraphaeosphaeria</taxon>
    </lineage>
</organism>
<reference evidence="2 3" key="1">
    <citation type="submission" date="2016-05" db="EMBL/GenBank/DDBJ databases">
        <title>Comparative analysis of secretome profiles of manganese(II)-oxidizing ascomycete fungi.</title>
        <authorList>
            <consortium name="DOE Joint Genome Institute"/>
            <person name="Zeiner C.A."/>
            <person name="Purvine S.O."/>
            <person name="Zink E.M."/>
            <person name="Wu S."/>
            <person name="Pasa-Tolic L."/>
            <person name="Chaput D.L."/>
            <person name="Haridas S."/>
            <person name="Grigoriev I.V."/>
            <person name="Santelli C.M."/>
            <person name="Hansel C.M."/>
        </authorList>
    </citation>
    <scope>NUCLEOTIDE SEQUENCE [LARGE SCALE GENOMIC DNA]</scope>
    <source>
        <strain evidence="2 3">AP3s5-JAC2a</strain>
    </source>
</reference>
<dbReference type="InParanoid" id="A0A177CDV4"/>
<name>A0A177CDV4_9PLEO</name>
<keyword evidence="1" id="KW-0472">Membrane</keyword>
<accession>A0A177CDV4</accession>
<evidence type="ECO:0000256" key="1">
    <source>
        <dbReference type="SAM" id="Phobius"/>
    </source>
</evidence>
<sequence length="309" mass="33675">MIRPRFRLNAISTLQRTATQRCSVRFASSESTAAPSSTAPSKPKPRRKRLLYAWYGLVLFGGVSAGLTIRNFVSPALPVPGSREDKVLLDALSSDAEQLDVVKFMRSQIAPVEESSDGSERKGWVELDIKTHITESKNDEGEQTRTITSQTLAGSKGLGVQRAFWNADTKELVAAVWIGSAMSGWPMMAHGGGIATIFEDCMSRMVAGPDASIDSIARPTSMSITYAKPTFSTNFYILRANYSRPNLPQAAPPVDPEPQPAKSWLPSWKDLTKKEQPIEAKKTVEIIGTLESVDGELCVRVKGTFPVSG</sequence>
<dbReference type="SUPFAM" id="SSF54637">
    <property type="entry name" value="Thioesterase/thiol ester dehydrase-isomerase"/>
    <property type="match status" value="1"/>
</dbReference>
<gene>
    <name evidence="2" type="ORF">CC84DRAFT_1093913</name>
</gene>
<dbReference type="OrthoDB" id="506431at2759"/>
<feature type="transmembrane region" description="Helical" evidence="1">
    <location>
        <begin position="50"/>
        <end position="69"/>
    </location>
</feature>
<keyword evidence="1" id="KW-0812">Transmembrane</keyword>
<dbReference type="AlphaFoldDB" id="A0A177CDV4"/>
<evidence type="ECO:0000313" key="3">
    <source>
        <dbReference type="Proteomes" id="UP000077069"/>
    </source>
</evidence>
<dbReference type="InterPro" id="IPR052061">
    <property type="entry name" value="PTE-AB_protein"/>
</dbReference>